<evidence type="ECO:0008006" key="6">
    <source>
        <dbReference type="Google" id="ProtNLM"/>
    </source>
</evidence>
<feature type="region of interest" description="Disordered" evidence="1">
    <location>
        <begin position="275"/>
        <end position="328"/>
    </location>
</feature>
<name>A0A9D2T6N4_9FIRM</name>
<gene>
    <name evidence="4" type="ORF">H9754_00200</name>
</gene>
<dbReference type="Proteomes" id="UP000823904">
    <property type="component" value="Unassembled WGS sequence"/>
</dbReference>
<reference evidence="4" key="2">
    <citation type="submission" date="2021-04" db="EMBL/GenBank/DDBJ databases">
        <authorList>
            <person name="Gilroy R."/>
        </authorList>
    </citation>
    <scope>NUCLEOTIDE SEQUENCE</scope>
    <source>
        <strain evidence="4">ChiSjej3B21-8574</strain>
    </source>
</reference>
<organism evidence="4 5">
    <name type="scientific">Candidatus Anaerostipes avistercoris</name>
    <dbReference type="NCBI Taxonomy" id="2838462"/>
    <lineage>
        <taxon>Bacteria</taxon>
        <taxon>Bacillati</taxon>
        <taxon>Bacillota</taxon>
        <taxon>Clostridia</taxon>
        <taxon>Lachnospirales</taxon>
        <taxon>Lachnospiraceae</taxon>
        <taxon>Anaerostipes</taxon>
    </lineage>
</organism>
<keyword evidence="3" id="KW-0732">Signal</keyword>
<evidence type="ECO:0000313" key="4">
    <source>
        <dbReference type="EMBL" id="HJC49003.1"/>
    </source>
</evidence>
<evidence type="ECO:0000313" key="5">
    <source>
        <dbReference type="Proteomes" id="UP000823904"/>
    </source>
</evidence>
<evidence type="ECO:0000256" key="2">
    <source>
        <dbReference type="SAM" id="Phobius"/>
    </source>
</evidence>
<protein>
    <recommendedName>
        <fullName evidence="6">LPXTG cell wall anchor domain-containing protein</fullName>
    </recommendedName>
</protein>
<feature type="chain" id="PRO_5038756471" description="LPXTG cell wall anchor domain-containing protein" evidence="3">
    <location>
        <begin position="32"/>
        <end position="359"/>
    </location>
</feature>
<feature type="signal peptide" evidence="3">
    <location>
        <begin position="1"/>
        <end position="31"/>
    </location>
</feature>
<proteinExistence type="predicted"/>
<accession>A0A9D2T6N4</accession>
<reference evidence="4" key="1">
    <citation type="journal article" date="2021" name="PeerJ">
        <title>Extensive microbial diversity within the chicken gut microbiome revealed by metagenomics and culture.</title>
        <authorList>
            <person name="Gilroy R."/>
            <person name="Ravi A."/>
            <person name="Getino M."/>
            <person name="Pursley I."/>
            <person name="Horton D.L."/>
            <person name="Alikhan N.F."/>
            <person name="Baker D."/>
            <person name="Gharbi K."/>
            <person name="Hall N."/>
            <person name="Watson M."/>
            <person name="Adriaenssens E.M."/>
            <person name="Foster-Nyarko E."/>
            <person name="Jarju S."/>
            <person name="Secka A."/>
            <person name="Antonio M."/>
            <person name="Oren A."/>
            <person name="Chaudhuri R.R."/>
            <person name="La Ragione R."/>
            <person name="Hildebrand F."/>
            <person name="Pallen M.J."/>
        </authorList>
    </citation>
    <scope>NUCLEOTIDE SEQUENCE</scope>
    <source>
        <strain evidence="4">ChiSjej3B21-8574</strain>
    </source>
</reference>
<feature type="transmembrane region" description="Helical" evidence="2">
    <location>
        <begin position="333"/>
        <end position="353"/>
    </location>
</feature>
<keyword evidence="2" id="KW-0812">Transmembrane</keyword>
<keyword evidence="2" id="KW-0472">Membrane</keyword>
<sequence>MKVENLKFIKLSLIIMSLLFMFSFASVTCFAQDSSDQKAPPSVTVQRNDPTGDFAVLPSDNVESWVGSITSVTVNGISYSKGYVTWNQRWNDYGEYGAYGWQLKGITIGEGWGNNDTGVCIISASGYDDLILILNKDSYTGSVHTTHSGGTATCQKQAKCEICGQAYGELTSHTFTNYVSDGNAGCTEDGTKTAICDVCRTASDTVTDEGSATGHSYGSWADCKDGENHKHTCQTCGHEETEAHRWDDGKVIKEPGASEKGEKTYTCSVCGAEKTETLPASGEENPGTPSTPDDTKNPENPTVPDDTKNPETPADTKKPVKDTSPKTGDASSYILWITLLAASAAGMTAIIIFRKQKTH</sequence>
<feature type="compositionally biased region" description="Basic and acidic residues" evidence="1">
    <location>
        <begin position="305"/>
        <end position="324"/>
    </location>
</feature>
<keyword evidence="2" id="KW-1133">Transmembrane helix</keyword>
<comment type="caution">
    <text evidence="4">The sequence shown here is derived from an EMBL/GenBank/DDBJ whole genome shotgun (WGS) entry which is preliminary data.</text>
</comment>
<evidence type="ECO:0000256" key="3">
    <source>
        <dbReference type="SAM" id="SignalP"/>
    </source>
</evidence>
<dbReference type="EMBL" id="DWWD01000001">
    <property type="protein sequence ID" value="HJC49003.1"/>
    <property type="molecule type" value="Genomic_DNA"/>
</dbReference>
<dbReference type="AlphaFoldDB" id="A0A9D2T6N4"/>
<evidence type="ECO:0000256" key="1">
    <source>
        <dbReference type="SAM" id="MobiDB-lite"/>
    </source>
</evidence>